<reference evidence="1" key="1">
    <citation type="journal article" date="2014" name="Int. J. Syst. Evol. Microbiol.">
        <title>Complete genome sequence of Corynebacterium casei LMG S-19264T (=DSM 44701T), isolated from a smear-ripened cheese.</title>
        <authorList>
            <consortium name="US DOE Joint Genome Institute (JGI-PGF)"/>
            <person name="Walter F."/>
            <person name="Albersmeier A."/>
            <person name="Kalinowski J."/>
            <person name="Ruckert C."/>
        </authorList>
    </citation>
    <scope>NUCLEOTIDE SEQUENCE</scope>
    <source>
        <strain evidence="1">KCTC 12988</strain>
    </source>
</reference>
<dbReference type="RefSeq" id="WP_189566454.1">
    <property type="nucleotide sequence ID" value="NZ_BMXI01000001.1"/>
</dbReference>
<accession>A0A918WDG0</accession>
<name>A0A918WDG0_9BACT</name>
<evidence type="ECO:0000313" key="2">
    <source>
        <dbReference type="Proteomes" id="UP000644507"/>
    </source>
</evidence>
<dbReference type="AlphaFoldDB" id="A0A918WDG0"/>
<gene>
    <name evidence="1" type="ORF">GCM10007100_01790</name>
</gene>
<dbReference type="EMBL" id="BMXI01000001">
    <property type="protein sequence ID" value="GHC40856.1"/>
    <property type="molecule type" value="Genomic_DNA"/>
</dbReference>
<keyword evidence="2" id="KW-1185">Reference proteome</keyword>
<sequence>MAVPLKLVLFGPTAEEVSALIEALAGQFQSDVAKGEVAGASIYRFTVQGGESAASFALYAASQESDFRGVFETLATGADGLIALIPADLSRIEESRRTLGHLHRGLTALRNKNEQVAFLLQYHWPAQATGPSVPELDQALGVNPNAVQRAFSQEGQPNMRDGLQAILQAVAKFKV</sequence>
<organism evidence="1 2">
    <name type="scientific">Roseibacillus persicicus</name>
    <dbReference type="NCBI Taxonomy" id="454148"/>
    <lineage>
        <taxon>Bacteria</taxon>
        <taxon>Pseudomonadati</taxon>
        <taxon>Verrucomicrobiota</taxon>
        <taxon>Verrucomicrobiia</taxon>
        <taxon>Verrucomicrobiales</taxon>
        <taxon>Verrucomicrobiaceae</taxon>
        <taxon>Roseibacillus</taxon>
    </lineage>
</organism>
<dbReference type="Proteomes" id="UP000644507">
    <property type="component" value="Unassembled WGS sequence"/>
</dbReference>
<comment type="caution">
    <text evidence="1">The sequence shown here is derived from an EMBL/GenBank/DDBJ whole genome shotgun (WGS) entry which is preliminary data.</text>
</comment>
<evidence type="ECO:0000313" key="1">
    <source>
        <dbReference type="EMBL" id="GHC40856.1"/>
    </source>
</evidence>
<protein>
    <submittedName>
        <fullName evidence="1">Uncharacterized protein</fullName>
    </submittedName>
</protein>
<reference evidence="1" key="2">
    <citation type="submission" date="2020-09" db="EMBL/GenBank/DDBJ databases">
        <authorList>
            <person name="Sun Q."/>
            <person name="Kim S."/>
        </authorList>
    </citation>
    <scope>NUCLEOTIDE SEQUENCE</scope>
    <source>
        <strain evidence="1">KCTC 12988</strain>
    </source>
</reference>
<proteinExistence type="predicted"/>